<accession>A0A371FCA2</accession>
<protein>
    <submittedName>
        <fullName evidence="1">Uncharacterized protein</fullName>
    </submittedName>
</protein>
<dbReference type="Proteomes" id="UP000257109">
    <property type="component" value="Unassembled WGS sequence"/>
</dbReference>
<dbReference type="EMBL" id="QJKJ01009681">
    <property type="protein sequence ID" value="RDX75916.1"/>
    <property type="molecule type" value="Genomic_DNA"/>
</dbReference>
<sequence length="212" mass="23777">MIPVEVEESSPQAILCQSDNNEEELRVNLDLLQEEREMDHICECATKARVAKRYNSTIFPCPIRKDDMVLRKTLIGVATNNLTPNWEGPFRVQEEVGQEAFQVGTSRWKHGASNVEFGNLEETLQLNIPRIVTAHPDSLLLATGRYLDNGPTSTRSIGCHTEAPWRHWGMKVESVLDAVIDPDGWDLASGVDFIRSGRSQPGEDSSDQDDFI</sequence>
<keyword evidence="2" id="KW-1185">Reference proteome</keyword>
<reference evidence="1" key="1">
    <citation type="submission" date="2018-05" db="EMBL/GenBank/DDBJ databases">
        <title>Draft genome of Mucuna pruriens seed.</title>
        <authorList>
            <person name="Nnadi N.E."/>
            <person name="Vos R."/>
            <person name="Hasami M.H."/>
            <person name="Devisetty U.K."/>
            <person name="Aguiy J.C."/>
        </authorList>
    </citation>
    <scope>NUCLEOTIDE SEQUENCE [LARGE SCALE GENOMIC DNA]</scope>
    <source>
        <strain evidence="1">JCA_2017</strain>
    </source>
</reference>
<name>A0A371FCA2_MUCPR</name>
<evidence type="ECO:0000313" key="2">
    <source>
        <dbReference type="Proteomes" id="UP000257109"/>
    </source>
</evidence>
<proteinExistence type="predicted"/>
<organism evidence="1 2">
    <name type="scientific">Mucuna pruriens</name>
    <name type="common">Velvet bean</name>
    <name type="synonym">Dolichos pruriens</name>
    <dbReference type="NCBI Taxonomy" id="157652"/>
    <lineage>
        <taxon>Eukaryota</taxon>
        <taxon>Viridiplantae</taxon>
        <taxon>Streptophyta</taxon>
        <taxon>Embryophyta</taxon>
        <taxon>Tracheophyta</taxon>
        <taxon>Spermatophyta</taxon>
        <taxon>Magnoliopsida</taxon>
        <taxon>eudicotyledons</taxon>
        <taxon>Gunneridae</taxon>
        <taxon>Pentapetalae</taxon>
        <taxon>rosids</taxon>
        <taxon>fabids</taxon>
        <taxon>Fabales</taxon>
        <taxon>Fabaceae</taxon>
        <taxon>Papilionoideae</taxon>
        <taxon>50 kb inversion clade</taxon>
        <taxon>NPAAA clade</taxon>
        <taxon>indigoferoid/millettioid clade</taxon>
        <taxon>Phaseoleae</taxon>
        <taxon>Mucuna</taxon>
    </lineage>
</organism>
<gene>
    <name evidence="1" type="ORF">CR513_44152</name>
</gene>
<comment type="caution">
    <text evidence="1">The sequence shown here is derived from an EMBL/GenBank/DDBJ whole genome shotgun (WGS) entry which is preliminary data.</text>
</comment>
<dbReference type="AlphaFoldDB" id="A0A371FCA2"/>
<dbReference type="OrthoDB" id="1744372at2759"/>
<feature type="non-terminal residue" evidence="1">
    <location>
        <position position="1"/>
    </location>
</feature>
<evidence type="ECO:0000313" key="1">
    <source>
        <dbReference type="EMBL" id="RDX75916.1"/>
    </source>
</evidence>